<reference evidence="1 2" key="1">
    <citation type="journal article" date="2013" name="Genome Announc.">
        <title>Complete Genome Sequence of Burkholderia sp. Strain RPE64, Bacterial Symbiont of the Bean Bug Riptortus pedestris.</title>
        <authorList>
            <person name="Shibata T.F."/>
            <person name="Maeda T."/>
            <person name="Nikoh N."/>
            <person name="Yamaguchi K."/>
            <person name="Oshima K."/>
            <person name="Hattori M."/>
            <person name="Nishiyama T."/>
            <person name="Hasebe M."/>
            <person name="Fukatsu T."/>
            <person name="Kikuchi Y."/>
            <person name="Shigenobu S."/>
        </authorList>
    </citation>
    <scope>NUCLEOTIDE SEQUENCE [LARGE SCALE GENOMIC DNA]</scope>
</reference>
<accession>R4WFB8</accession>
<dbReference type="PATRIC" id="fig|758793.3.peg.518"/>
<proteinExistence type="predicted"/>
<dbReference type="CDD" id="cd03801">
    <property type="entry name" value="GT4_PimA-like"/>
    <property type="match status" value="1"/>
</dbReference>
<dbReference type="Pfam" id="PF13692">
    <property type="entry name" value="Glyco_trans_1_4"/>
    <property type="match status" value="1"/>
</dbReference>
<organism evidence="1 2">
    <name type="scientific">Caballeronia insecticola</name>
    <dbReference type="NCBI Taxonomy" id="758793"/>
    <lineage>
        <taxon>Bacteria</taxon>
        <taxon>Pseudomonadati</taxon>
        <taxon>Pseudomonadota</taxon>
        <taxon>Betaproteobacteria</taxon>
        <taxon>Burkholderiales</taxon>
        <taxon>Burkholderiaceae</taxon>
        <taxon>Caballeronia</taxon>
    </lineage>
</organism>
<name>R4WFB8_9BURK</name>
<dbReference type="HOGENOM" id="CLU_996155_0_0_4"/>
<dbReference type="SUPFAM" id="SSF53756">
    <property type="entry name" value="UDP-Glycosyltransferase/glycogen phosphorylase"/>
    <property type="match status" value="1"/>
</dbReference>
<dbReference type="GO" id="GO:0032259">
    <property type="term" value="P:methylation"/>
    <property type="evidence" value="ECO:0007669"/>
    <property type="project" value="UniProtKB-KW"/>
</dbReference>
<evidence type="ECO:0000313" key="2">
    <source>
        <dbReference type="Proteomes" id="UP000013966"/>
    </source>
</evidence>
<dbReference type="STRING" id="758793.BRPE64_ACDS05190"/>
<sequence length="319" mass="36971">MNLSLETNELSKQARGGTELMLEALHARLDPRLTSHFQIIPERVRTLDPDRLRILWLHNTPSREESGFLEEREGRAAFAGMVCVSHYQASLFNLIPRVPYGEMTVLQNAIEPFGAYRPRTSERIRLIYHTTPHRGLNILVPVFEHLAQTDPHIELDVFSSFSIYGWSERDRPYESLFERCRAHPRIRYHGAVPNSVVRNALAECDIFAYPSIHAETSCVAAIEAMSAGCLVVSSAYGALPETCANFARLYPYTEDMSVHAHRFLHTLDKAIRDVRERRHEDFVLREQQVAYFNQFYSWERRIGEWEAYLRGVLAQHRRM</sequence>
<dbReference type="RefSeq" id="WP_016344435.1">
    <property type="nucleotide sequence ID" value="NC_021287.1"/>
</dbReference>
<dbReference type="PANTHER" id="PTHR45871">
    <property type="entry name" value="N-ACETYLGLUCOSAMINYL-PHOSPHATIDYLINOSITOL BIOSYNTHETIC PROTEIN"/>
    <property type="match status" value="1"/>
</dbReference>
<dbReference type="AlphaFoldDB" id="R4WFB8"/>
<dbReference type="GO" id="GO:0008168">
    <property type="term" value="F:methyltransferase activity"/>
    <property type="evidence" value="ECO:0007669"/>
    <property type="project" value="UniProtKB-KW"/>
</dbReference>
<dbReference type="PANTHER" id="PTHR45871:SF1">
    <property type="entry name" value="PHOSPHATIDYLINOSITOL N-ACETYLGLUCOSAMINYLTRANSFERASE SUBUNIT A"/>
    <property type="match status" value="1"/>
</dbReference>
<gene>
    <name evidence="1" type="ORF">BRPE64_ACDS05190</name>
</gene>
<keyword evidence="1" id="KW-0808">Transferase</keyword>
<evidence type="ECO:0000313" key="1">
    <source>
        <dbReference type="EMBL" id="BAN22273.1"/>
    </source>
</evidence>
<dbReference type="KEGG" id="buo:BRPE64_ACDS05190"/>
<reference evidence="1 2" key="2">
    <citation type="journal article" date="2018" name="Int. J. Syst. Evol. Microbiol.">
        <title>Burkholderia insecticola sp. nov., a gut symbiotic bacterium of the bean bug Riptortus pedestris.</title>
        <authorList>
            <person name="Takeshita K."/>
            <person name="Tamaki H."/>
            <person name="Ohbayashi T."/>
            <person name="Meng X.-Y."/>
            <person name="Sone T."/>
            <person name="Mitani Y."/>
            <person name="Peeters C."/>
            <person name="Kikuchi Y."/>
            <person name="Vandamme P."/>
        </authorList>
    </citation>
    <scope>NUCLEOTIDE SEQUENCE [LARGE SCALE GENOMIC DNA]</scope>
    <source>
        <strain evidence="1">RPE64</strain>
    </source>
</reference>
<dbReference type="Gene3D" id="3.40.50.2000">
    <property type="entry name" value="Glycogen Phosphorylase B"/>
    <property type="match status" value="1"/>
</dbReference>
<protein>
    <submittedName>
        <fullName evidence="1">Methyltransferase FkbM family</fullName>
    </submittedName>
</protein>
<keyword evidence="2" id="KW-1185">Reference proteome</keyword>
<keyword evidence="1" id="KW-0489">Methyltransferase</keyword>
<dbReference type="EMBL" id="AP013058">
    <property type="protein sequence ID" value="BAN22273.1"/>
    <property type="molecule type" value="Genomic_DNA"/>
</dbReference>
<dbReference type="Proteomes" id="UP000013966">
    <property type="component" value="Chromosome 1"/>
</dbReference>